<evidence type="ECO:0000313" key="2">
    <source>
        <dbReference type="EMBL" id="KTD78299.1"/>
    </source>
</evidence>
<dbReference type="InterPro" id="IPR010499">
    <property type="entry name" value="AraC_E-bd"/>
</dbReference>
<feature type="domain" description="AraC effector-binding" evidence="1">
    <location>
        <begin position="3"/>
        <end position="147"/>
    </location>
</feature>
<dbReference type="OrthoDB" id="3173400at2"/>
<comment type="caution">
    <text evidence="2">The sequence shown here is derived from an EMBL/GenBank/DDBJ whole genome shotgun (WGS) entry which is preliminary data.</text>
</comment>
<dbReference type="AlphaFoldDB" id="A0A0W1AAH1"/>
<dbReference type="InterPro" id="IPR029441">
    <property type="entry name" value="Cass2"/>
</dbReference>
<dbReference type="PANTHER" id="PTHR36444">
    <property type="entry name" value="TRANSCRIPTIONAL REGULATOR PROTEIN YOBU-RELATED"/>
    <property type="match status" value="1"/>
</dbReference>
<dbReference type="SMART" id="SM00871">
    <property type="entry name" value="AraC_E_bind"/>
    <property type="match status" value="1"/>
</dbReference>
<dbReference type="EMBL" id="LNZC01000020">
    <property type="protein sequence ID" value="KTD78299.1"/>
    <property type="molecule type" value="Genomic_DNA"/>
</dbReference>
<protein>
    <submittedName>
        <fullName evidence="2">Transcription activator</fullName>
    </submittedName>
</protein>
<dbReference type="RefSeq" id="WP_058493484.1">
    <property type="nucleotide sequence ID" value="NZ_CBCRUR010000012.1"/>
</dbReference>
<organism evidence="2 3">
    <name type="scientific">Legionella worsleiensis</name>
    <dbReference type="NCBI Taxonomy" id="45076"/>
    <lineage>
        <taxon>Bacteria</taxon>
        <taxon>Pseudomonadati</taxon>
        <taxon>Pseudomonadota</taxon>
        <taxon>Gammaproteobacteria</taxon>
        <taxon>Legionellales</taxon>
        <taxon>Legionellaceae</taxon>
        <taxon>Legionella</taxon>
    </lineage>
</organism>
<evidence type="ECO:0000313" key="3">
    <source>
        <dbReference type="Proteomes" id="UP000054662"/>
    </source>
</evidence>
<dbReference type="Proteomes" id="UP000054662">
    <property type="component" value="Unassembled WGS sequence"/>
</dbReference>
<gene>
    <name evidence="2" type="ORF">Lwor_1694</name>
</gene>
<dbReference type="PANTHER" id="PTHR36444:SF2">
    <property type="entry name" value="TRANSCRIPTIONAL REGULATOR PROTEIN YOBU-RELATED"/>
    <property type="match status" value="1"/>
</dbReference>
<dbReference type="InterPro" id="IPR011256">
    <property type="entry name" value="Reg_factor_effector_dom_sf"/>
</dbReference>
<keyword evidence="3" id="KW-1185">Reference proteome</keyword>
<dbReference type="PATRIC" id="fig|45076.6.peg.1835"/>
<dbReference type="Gene3D" id="3.20.80.10">
    <property type="entry name" value="Regulatory factor, effector binding domain"/>
    <property type="match status" value="1"/>
</dbReference>
<sequence length="147" mass="16380">MVSSPVVKQVERFDVTGFSVKTQNKDEFNTNTAQLPNLWQQFYASDLGSNTCVYGVYSHYDSDASGFYQVTAGVKSFHPAAGLSTVTVQEGSYLVFQGSGPIPAAVVDTWKKIWEFFATHAEFQRNFISDFELYSGFNQVAIYIGLK</sequence>
<proteinExistence type="predicted"/>
<dbReference type="STRING" id="45076.Lwor_1694"/>
<reference evidence="2 3" key="1">
    <citation type="submission" date="2015-11" db="EMBL/GenBank/DDBJ databases">
        <title>Genomic analysis of 38 Legionella species identifies large and diverse effector repertoires.</title>
        <authorList>
            <person name="Burstein D."/>
            <person name="Amaro F."/>
            <person name="Zusman T."/>
            <person name="Lifshitz Z."/>
            <person name="Cohen O."/>
            <person name="Gilbert J.A."/>
            <person name="Pupko T."/>
            <person name="Shuman H.A."/>
            <person name="Segal G."/>
        </authorList>
    </citation>
    <scope>NUCLEOTIDE SEQUENCE [LARGE SCALE GENOMIC DNA]</scope>
    <source>
        <strain evidence="2 3">ATCC 49508</strain>
    </source>
</reference>
<evidence type="ECO:0000259" key="1">
    <source>
        <dbReference type="SMART" id="SM00871"/>
    </source>
</evidence>
<accession>A0A0W1AAH1</accession>
<dbReference type="Pfam" id="PF14526">
    <property type="entry name" value="Cass2"/>
    <property type="match status" value="1"/>
</dbReference>
<name>A0A0W1AAH1_9GAMM</name>
<dbReference type="InterPro" id="IPR053182">
    <property type="entry name" value="YobU-like_regulator"/>
</dbReference>
<dbReference type="SUPFAM" id="SSF55136">
    <property type="entry name" value="Probable bacterial effector-binding domain"/>
    <property type="match status" value="1"/>
</dbReference>